<keyword evidence="5 9" id="KW-0648">Protein biosynthesis</keyword>
<evidence type="ECO:0000313" key="11">
    <source>
        <dbReference type="EMBL" id="KAF9532153.1"/>
    </source>
</evidence>
<evidence type="ECO:0000256" key="3">
    <source>
        <dbReference type="ARBA" id="ARBA00022792"/>
    </source>
</evidence>
<dbReference type="InterPro" id="IPR004161">
    <property type="entry name" value="EFTu-like_2"/>
</dbReference>
<evidence type="ECO:0000256" key="8">
    <source>
        <dbReference type="ARBA" id="ARBA00023136"/>
    </source>
</evidence>
<evidence type="ECO:0000313" key="12">
    <source>
        <dbReference type="Proteomes" id="UP000807306"/>
    </source>
</evidence>
<dbReference type="CDD" id="cd03709">
    <property type="entry name" value="lepA_C"/>
    <property type="match status" value="1"/>
</dbReference>
<keyword evidence="6 9" id="KW-0496">Mitochondrion</keyword>
<dbReference type="NCBIfam" id="TIGR00231">
    <property type="entry name" value="small_GTP"/>
    <property type="match status" value="1"/>
</dbReference>
<comment type="similarity">
    <text evidence="1">Belongs to the TRAFAC class translation factor GTPase superfamily. Classic translation factor GTPase family. LepA subfamily.</text>
</comment>
<evidence type="ECO:0000256" key="4">
    <source>
        <dbReference type="ARBA" id="ARBA00022801"/>
    </source>
</evidence>
<dbReference type="Pfam" id="PF00009">
    <property type="entry name" value="GTP_EFTU"/>
    <property type="match status" value="1"/>
</dbReference>
<protein>
    <submittedName>
        <fullName evidence="11">GTP-binding protein lepa</fullName>
    </submittedName>
</protein>
<dbReference type="CDD" id="cd16260">
    <property type="entry name" value="EF4_III"/>
    <property type="match status" value="1"/>
</dbReference>
<dbReference type="Pfam" id="PF06421">
    <property type="entry name" value="LepA_C"/>
    <property type="match status" value="1"/>
</dbReference>
<dbReference type="GO" id="GO:0005525">
    <property type="term" value="F:GTP binding"/>
    <property type="evidence" value="ECO:0007669"/>
    <property type="project" value="UniProtKB-UniRule"/>
</dbReference>
<dbReference type="GO" id="GO:0003924">
    <property type="term" value="F:GTPase activity"/>
    <property type="evidence" value="ECO:0007669"/>
    <property type="project" value="UniProtKB-UniRule"/>
</dbReference>
<keyword evidence="4 9" id="KW-0378">Hydrolase</keyword>
<dbReference type="AlphaFoldDB" id="A0A9P6ENL7"/>
<dbReference type="SMART" id="SM00838">
    <property type="entry name" value="EFG_C"/>
    <property type="match status" value="1"/>
</dbReference>
<dbReference type="Pfam" id="PF03144">
    <property type="entry name" value="GTP_EFTU_D2"/>
    <property type="match status" value="1"/>
</dbReference>
<dbReference type="SUPFAM" id="SSF54980">
    <property type="entry name" value="EF-G C-terminal domain-like"/>
    <property type="match status" value="2"/>
</dbReference>
<dbReference type="PANTHER" id="PTHR43512:SF7">
    <property type="entry name" value="TRANSLATION FACTOR GUF1, MITOCHONDRIAL"/>
    <property type="match status" value="1"/>
</dbReference>
<gene>
    <name evidence="11" type="ORF">CPB83DRAFT_847314</name>
</gene>
<evidence type="ECO:0000256" key="9">
    <source>
        <dbReference type="HAMAP-Rule" id="MF_03137"/>
    </source>
</evidence>
<comment type="caution">
    <text evidence="11">The sequence shown here is derived from an EMBL/GenBank/DDBJ whole genome shotgun (WGS) entry which is preliminary data.</text>
</comment>
<dbReference type="FunFam" id="3.40.50.300:FF:000078">
    <property type="entry name" value="Elongation factor 4"/>
    <property type="match status" value="1"/>
</dbReference>
<dbReference type="HAMAP" id="MF_00071">
    <property type="entry name" value="LepA"/>
    <property type="match status" value="1"/>
</dbReference>
<dbReference type="GO" id="GO:0097177">
    <property type="term" value="F:mitochondrial ribosome binding"/>
    <property type="evidence" value="ECO:0007669"/>
    <property type="project" value="TreeGrafter"/>
</dbReference>
<keyword evidence="2 9" id="KW-0547">Nucleotide-binding</keyword>
<dbReference type="Gene3D" id="3.40.50.300">
    <property type="entry name" value="P-loop containing nucleotide triphosphate hydrolases"/>
    <property type="match status" value="1"/>
</dbReference>
<dbReference type="FunFam" id="3.30.70.2570:FF:000001">
    <property type="entry name" value="Translation factor GUF1, mitochondrial"/>
    <property type="match status" value="1"/>
</dbReference>
<evidence type="ECO:0000256" key="2">
    <source>
        <dbReference type="ARBA" id="ARBA00022741"/>
    </source>
</evidence>
<feature type="binding site" evidence="9">
    <location>
        <begin position="62"/>
        <end position="69"/>
    </location>
    <ligand>
        <name>GTP</name>
        <dbReference type="ChEBI" id="CHEBI:37565"/>
    </ligand>
</feature>
<evidence type="ECO:0000256" key="7">
    <source>
        <dbReference type="ARBA" id="ARBA00023134"/>
    </source>
</evidence>
<evidence type="ECO:0000256" key="1">
    <source>
        <dbReference type="ARBA" id="ARBA00005454"/>
    </source>
</evidence>
<dbReference type="GO" id="GO:0005743">
    <property type="term" value="C:mitochondrial inner membrane"/>
    <property type="evidence" value="ECO:0007669"/>
    <property type="project" value="UniProtKB-SubCell"/>
</dbReference>
<dbReference type="PROSITE" id="PS51722">
    <property type="entry name" value="G_TR_2"/>
    <property type="match status" value="1"/>
</dbReference>
<dbReference type="FunFam" id="3.30.70.870:FF:000004">
    <property type="entry name" value="Translation factor GUF1, mitochondrial"/>
    <property type="match status" value="1"/>
</dbReference>
<comment type="similarity">
    <text evidence="9">Belongs to the GTP-binding elongation factor family. LepA subfamily.</text>
</comment>
<comment type="subcellular location">
    <subcellularLocation>
        <location evidence="9">Mitochondrion inner membrane</location>
        <topology evidence="9">Peripheral membrane protein</topology>
        <orientation evidence="9">Matrix side</orientation>
    </subcellularLocation>
</comment>
<dbReference type="PANTHER" id="PTHR43512">
    <property type="entry name" value="TRANSLATION FACTOR GUF1-RELATED"/>
    <property type="match status" value="1"/>
</dbReference>
<dbReference type="InterPro" id="IPR006297">
    <property type="entry name" value="EF-4"/>
</dbReference>
<keyword evidence="7 9" id="KW-0342">GTP-binding</keyword>
<name>A0A9P6ENL7_9AGAR</name>
<feature type="binding site" evidence="9">
    <location>
        <begin position="130"/>
        <end position="134"/>
    </location>
    <ligand>
        <name>GTP</name>
        <dbReference type="ChEBI" id="CHEBI:37565"/>
    </ligand>
</feature>
<dbReference type="CDD" id="cd01890">
    <property type="entry name" value="LepA"/>
    <property type="match status" value="1"/>
</dbReference>
<dbReference type="Gene3D" id="3.30.70.240">
    <property type="match status" value="1"/>
</dbReference>
<keyword evidence="12" id="KW-1185">Reference proteome</keyword>
<sequence length="657" mass="73149">MHTAWRIGCAQLISECTIIKSSNIWAGRLFSSSSLSLNVGSKRPLVMEDYPCEVIRNFSIIAHIDHGKSTLADRLLELTGTIQRKVTGGKNEQVLDKLKVERERGITVKAQTASMFHESMGKNYLLNLIDTPGHVDFAWEVSRSLAACQGALLLVDASQGVQAQSISVFHNAKERGLKIIPVLNKIDLPAAQPERIAAQVQSTFGLDPSEILYVSAKTGKGIEEVLDAIIKRIPPPVAKASAPLRAFMFDSFYDKYRGVISLVNIQDGTLQKGDKIVSCHTRKKYEIMEVGLMHPEEVPTKSLNPGQVGYIACNMKQSSEAHIGDTIHRLGEPVEALAGFQPAKAMVFAGVYPIDTSDFPKLEESINRLTLTDRSVTVQRESSSALGQGCRLGFLGTLHMDVFRQRLEDEYDANVIITAPTVPYKVIYRDREVMVSNPTDFPDIGDIGIRVKEVQEPVVKASIIVPEEYFGDMMELCYSHRAEDLDHRYLDSGAASSSRIMLNAVIPLSEIVTDFFDQLKSRSSGFASFDYEDAGYRRSDLAKMTFLLNGKPVDALALIVHRSQQDSVGREWVKKLHKVIPRQLFEVPIQAAIGKKVIARETLKAMRADVTAGLYGGHYERKMKHLENQKEGKRRMKKLGKVDLPQEAFFDILSNKK</sequence>
<dbReference type="FunFam" id="2.40.30.10:FF:000015">
    <property type="entry name" value="Translation factor GUF1, mitochondrial"/>
    <property type="match status" value="1"/>
</dbReference>
<dbReference type="InterPro" id="IPR013842">
    <property type="entry name" value="LepA_CTD"/>
</dbReference>
<dbReference type="NCBIfam" id="TIGR01393">
    <property type="entry name" value="lepA"/>
    <property type="match status" value="1"/>
</dbReference>
<feature type="domain" description="Tr-type G" evidence="10">
    <location>
        <begin position="53"/>
        <end position="237"/>
    </location>
</feature>
<dbReference type="PRINTS" id="PR00315">
    <property type="entry name" value="ELONGATNFCT"/>
</dbReference>
<dbReference type="Pfam" id="PF00679">
    <property type="entry name" value="EFG_C"/>
    <property type="match status" value="1"/>
</dbReference>
<dbReference type="GO" id="GO:0045727">
    <property type="term" value="P:positive regulation of translation"/>
    <property type="evidence" value="ECO:0007669"/>
    <property type="project" value="UniProtKB-UniRule"/>
</dbReference>
<dbReference type="InterPro" id="IPR035647">
    <property type="entry name" value="EFG_III/V"/>
</dbReference>
<dbReference type="InterPro" id="IPR038363">
    <property type="entry name" value="LepA_C_sf"/>
</dbReference>
<dbReference type="EMBL" id="MU157832">
    <property type="protein sequence ID" value="KAF9532153.1"/>
    <property type="molecule type" value="Genomic_DNA"/>
</dbReference>
<dbReference type="InterPro" id="IPR035654">
    <property type="entry name" value="LepA_IV"/>
</dbReference>
<feature type="binding site" evidence="9">
    <location>
        <begin position="184"/>
        <end position="187"/>
    </location>
    <ligand>
        <name>GTP</name>
        <dbReference type="ChEBI" id="CHEBI:37565"/>
    </ligand>
</feature>
<comment type="function">
    <text evidence="9">Promotes mitochondrial protein synthesis. May act as a fidelity factor of the translation reaction, by catalyzing a one-codon backward translocation of tRNAs on improperly translocated ribosomes. Binds to mitochondrial ribosomes in a GTP-dependent manner.</text>
</comment>
<organism evidence="11 12">
    <name type="scientific">Crepidotus variabilis</name>
    <dbReference type="NCBI Taxonomy" id="179855"/>
    <lineage>
        <taxon>Eukaryota</taxon>
        <taxon>Fungi</taxon>
        <taxon>Dikarya</taxon>
        <taxon>Basidiomycota</taxon>
        <taxon>Agaricomycotina</taxon>
        <taxon>Agaricomycetes</taxon>
        <taxon>Agaricomycetidae</taxon>
        <taxon>Agaricales</taxon>
        <taxon>Agaricineae</taxon>
        <taxon>Crepidotaceae</taxon>
        <taxon>Crepidotus</taxon>
    </lineage>
</organism>
<comment type="catalytic activity">
    <reaction evidence="9">
        <text>GTP + H2O = GDP + phosphate + H(+)</text>
        <dbReference type="Rhea" id="RHEA:19669"/>
        <dbReference type="ChEBI" id="CHEBI:15377"/>
        <dbReference type="ChEBI" id="CHEBI:15378"/>
        <dbReference type="ChEBI" id="CHEBI:37565"/>
        <dbReference type="ChEBI" id="CHEBI:43474"/>
        <dbReference type="ChEBI" id="CHEBI:58189"/>
        <dbReference type="EC" id="3.6.5.n1"/>
    </reaction>
</comment>
<dbReference type="Gene3D" id="2.40.30.10">
    <property type="entry name" value="Translation factors"/>
    <property type="match status" value="1"/>
</dbReference>
<dbReference type="InterPro" id="IPR009000">
    <property type="entry name" value="Transl_B-barrel_sf"/>
</dbReference>
<keyword evidence="3 9" id="KW-0999">Mitochondrion inner membrane</keyword>
<dbReference type="InterPro" id="IPR000640">
    <property type="entry name" value="EFG_V-like"/>
</dbReference>
<dbReference type="PROSITE" id="PS00301">
    <property type="entry name" value="G_TR_1"/>
    <property type="match status" value="1"/>
</dbReference>
<dbReference type="InterPro" id="IPR031157">
    <property type="entry name" value="G_TR_CS"/>
</dbReference>
<dbReference type="FunFam" id="3.30.70.240:FF:000007">
    <property type="entry name" value="Translation factor GUF1, mitochondrial"/>
    <property type="match status" value="1"/>
</dbReference>
<evidence type="ECO:0000256" key="6">
    <source>
        <dbReference type="ARBA" id="ARBA00023128"/>
    </source>
</evidence>
<dbReference type="OrthoDB" id="1074at2759"/>
<reference evidence="11" key="1">
    <citation type="submission" date="2020-11" db="EMBL/GenBank/DDBJ databases">
        <authorList>
            <consortium name="DOE Joint Genome Institute"/>
            <person name="Ahrendt S."/>
            <person name="Riley R."/>
            <person name="Andreopoulos W."/>
            <person name="Labutti K."/>
            <person name="Pangilinan J."/>
            <person name="Ruiz-Duenas F.J."/>
            <person name="Barrasa J.M."/>
            <person name="Sanchez-Garcia M."/>
            <person name="Camarero S."/>
            <person name="Miyauchi S."/>
            <person name="Serrano A."/>
            <person name="Linde D."/>
            <person name="Babiker R."/>
            <person name="Drula E."/>
            <person name="Ayuso-Fernandez I."/>
            <person name="Pacheco R."/>
            <person name="Padilla G."/>
            <person name="Ferreira P."/>
            <person name="Barriuso J."/>
            <person name="Kellner H."/>
            <person name="Castanera R."/>
            <person name="Alfaro M."/>
            <person name="Ramirez L."/>
            <person name="Pisabarro A.G."/>
            <person name="Kuo A."/>
            <person name="Tritt A."/>
            <person name="Lipzen A."/>
            <person name="He G."/>
            <person name="Yan M."/>
            <person name="Ng V."/>
            <person name="Cullen D."/>
            <person name="Martin F."/>
            <person name="Rosso M.-N."/>
            <person name="Henrissat B."/>
            <person name="Hibbett D."/>
            <person name="Martinez A.T."/>
            <person name="Grigoriev I.V."/>
        </authorList>
    </citation>
    <scope>NUCLEOTIDE SEQUENCE</scope>
    <source>
        <strain evidence="11">CBS 506.95</strain>
    </source>
</reference>
<dbReference type="Gene3D" id="3.30.70.870">
    <property type="entry name" value="Elongation Factor G (Translational Gtpase), domain 3"/>
    <property type="match status" value="1"/>
</dbReference>
<dbReference type="Gene3D" id="3.30.70.2570">
    <property type="entry name" value="Elongation factor 4, C-terminal domain"/>
    <property type="match status" value="1"/>
</dbReference>
<dbReference type="InterPro" id="IPR000795">
    <property type="entry name" value="T_Tr_GTP-bd_dom"/>
</dbReference>
<dbReference type="Proteomes" id="UP000807306">
    <property type="component" value="Unassembled WGS sequence"/>
</dbReference>
<accession>A0A9P6ENL7</accession>
<dbReference type="SUPFAM" id="SSF52540">
    <property type="entry name" value="P-loop containing nucleoside triphosphate hydrolases"/>
    <property type="match status" value="1"/>
</dbReference>
<dbReference type="GO" id="GO:0005759">
    <property type="term" value="C:mitochondrial matrix"/>
    <property type="evidence" value="ECO:0007669"/>
    <property type="project" value="UniProtKB-UniRule"/>
</dbReference>
<dbReference type="GO" id="GO:0006412">
    <property type="term" value="P:translation"/>
    <property type="evidence" value="ECO:0007669"/>
    <property type="project" value="UniProtKB-KW"/>
</dbReference>
<proteinExistence type="inferred from homology"/>
<dbReference type="InterPro" id="IPR005225">
    <property type="entry name" value="Small_GTP-bd"/>
</dbReference>
<dbReference type="CDD" id="cd03699">
    <property type="entry name" value="EF4_II"/>
    <property type="match status" value="1"/>
</dbReference>
<keyword evidence="8 9" id="KW-0472">Membrane</keyword>
<evidence type="ECO:0000256" key="5">
    <source>
        <dbReference type="ARBA" id="ARBA00022917"/>
    </source>
</evidence>
<evidence type="ECO:0000259" key="10">
    <source>
        <dbReference type="PROSITE" id="PS51722"/>
    </source>
</evidence>
<dbReference type="InterPro" id="IPR027417">
    <property type="entry name" value="P-loop_NTPase"/>
</dbReference>
<dbReference type="SUPFAM" id="SSF50447">
    <property type="entry name" value="Translation proteins"/>
    <property type="match status" value="1"/>
</dbReference>